<dbReference type="RefSeq" id="WP_148080101.1">
    <property type="nucleotide sequence ID" value="NZ_CP042914.1"/>
</dbReference>
<dbReference type="EMBL" id="CP042914">
    <property type="protein sequence ID" value="QEG38921.1"/>
    <property type="molecule type" value="Genomic_DNA"/>
</dbReference>
<evidence type="ECO:0000313" key="2">
    <source>
        <dbReference type="Proteomes" id="UP000325286"/>
    </source>
</evidence>
<evidence type="ECO:0000313" key="1">
    <source>
        <dbReference type="EMBL" id="QEG38921.1"/>
    </source>
</evidence>
<dbReference type="Proteomes" id="UP000325286">
    <property type="component" value="Chromosome"/>
</dbReference>
<organism evidence="1 2">
    <name type="scientific">Roseimaritima ulvae</name>
    <dbReference type="NCBI Taxonomy" id="980254"/>
    <lineage>
        <taxon>Bacteria</taxon>
        <taxon>Pseudomonadati</taxon>
        <taxon>Planctomycetota</taxon>
        <taxon>Planctomycetia</taxon>
        <taxon>Pirellulales</taxon>
        <taxon>Pirellulaceae</taxon>
        <taxon>Roseimaritima</taxon>
    </lineage>
</organism>
<dbReference type="AlphaFoldDB" id="A0A5B9QY77"/>
<proteinExistence type="predicted"/>
<dbReference type="OrthoDB" id="243450at2"/>
<protein>
    <submittedName>
        <fullName evidence="1">Uncharacterized protein</fullName>
    </submittedName>
</protein>
<keyword evidence="2" id="KW-1185">Reference proteome</keyword>
<reference evidence="1 2" key="1">
    <citation type="submission" date="2019-08" db="EMBL/GenBank/DDBJ databases">
        <title>Deep-cultivation of Planctomycetes and their phenomic and genomic characterization uncovers novel biology.</title>
        <authorList>
            <person name="Wiegand S."/>
            <person name="Jogler M."/>
            <person name="Boedeker C."/>
            <person name="Pinto D."/>
            <person name="Vollmers J."/>
            <person name="Rivas-Marin E."/>
            <person name="Kohn T."/>
            <person name="Peeters S.H."/>
            <person name="Heuer A."/>
            <person name="Rast P."/>
            <person name="Oberbeckmann S."/>
            <person name="Bunk B."/>
            <person name="Jeske O."/>
            <person name="Meyerdierks A."/>
            <person name="Storesund J.E."/>
            <person name="Kallscheuer N."/>
            <person name="Luecker S."/>
            <person name="Lage O.M."/>
            <person name="Pohl T."/>
            <person name="Merkel B.J."/>
            <person name="Hornburger P."/>
            <person name="Mueller R.-W."/>
            <person name="Bruemmer F."/>
            <person name="Labrenz M."/>
            <person name="Spormann A.M."/>
            <person name="Op den Camp H."/>
            <person name="Overmann J."/>
            <person name="Amann R."/>
            <person name="Jetten M.S.M."/>
            <person name="Mascher T."/>
            <person name="Medema M.H."/>
            <person name="Devos D.P."/>
            <person name="Kaster A.-K."/>
            <person name="Ovreas L."/>
            <person name="Rohde M."/>
            <person name="Galperin M.Y."/>
            <person name="Jogler C."/>
        </authorList>
    </citation>
    <scope>NUCLEOTIDE SEQUENCE [LARGE SCALE GENOMIC DNA]</scope>
    <source>
        <strain evidence="1 2">UC8</strain>
    </source>
</reference>
<sequence length="442" mass="50054">MKDSGMLALYRKNALSIAIVFASTCLCLRSGEATELDRLRVVYVGSERSDEFVEFLQKHVASVAVVNRDDFKPADADKFDVVLLDWPQSADARMERTERSPLGRREEWGRPTVLLGSAGLNLACAWQLRGGSGCTCLDPVAYDLKAHPIFERPFAIDRGATITIETPPSFQDDLEDETIEVIPIVEDYEKNWRAGWCTYSTAFDVYPEVEFFCGGVNHKTPTAAAIWRQGNLLHFGFQQSPQEMNDTGDRLLLNAIVYISQFSEDRPIAISPSVFVGPRARPRSTVASWLKNPARRRWVKGMVSEDLWETIESQGDADAMVSWAEKQTPYITVDAESKLAMDPDLEAIEKGFDDPEFLEAAIEGLASESESERQRSVRLLNRYVPDGPRSTDAAPWQRWHQENKPFLFATDYGHYRWYIDPLAKRRGVPTKRLRGTDRMDSK</sequence>
<dbReference type="KEGG" id="rul:UC8_08800"/>
<name>A0A5B9QY77_9BACT</name>
<accession>A0A5B9QY77</accession>
<gene>
    <name evidence="1" type="ORF">UC8_08800</name>
</gene>